<name>A0ABR4NDL3_9FUNG</name>
<dbReference type="PANTHER" id="PTHR22710">
    <property type="entry name" value="X-RAY RADIATION RESISTANCE ASSOCIATED PROTEIN 1 XRRA1"/>
    <property type="match status" value="1"/>
</dbReference>
<evidence type="ECO:0000256" key="3">
    <source>
        <dbReference type="ARBA" id="ARBA00022614"/>
    </source>
</evidence>
<comment type="caution">
    <text evidence="6">The sequence shown here is derived from an EMBL/GenBank/DDBJ whole genome shotgun (WGS) entry which is preliminary data.</text>
</comment>
<feature type="region of interest" description="Disordered" evidence="5">
    <location>
        <begin position="965"/>
        <end position="1036"/>
    </location>
</feature>
<dbReference type="PROSITE" id="PS51450">
    <property type="entry name" value="LRR"/>
    <property type="match status" value="2"/>
</dbReference>
<comment type="subcellular location">
    <subcellularLocation>
        <location evidence="1">Cytoplasm</location>
    </subcellularLocation>
</comment>
<dbReference type="Pfam" id="PF13855">
    <property type="entry name" value="LRR_8"/>
    <property type="match status" value="1"/>
</dbReference>
<feature type="compositionally biased region" description="Basic and acidic residues" evidence="5">
    <location>
        <begin position="1111"/>
        <end position="1124"/>
    </location>
</feature>
<keyword evidence="7" id="KW-1185">Reference proteome</keyword>
<keyword evidence="3" id="KW-0433">Leucine-rich repeat</keyword>
<dbReference type="InterPro" id="IPR001611">
    <property type="entry name" value="Leu-rich_rpt"/>
</dbReference>
<feature type="region of interest" description="Disordered" evidence="5">
    <location>
        <begin position="1111"/>
        <end position="1131"/>
    </location>
</feature>
<reference evidence="6 7" key="1">
    <citation type="submission" date="2023-09" db="EMBL/GenBank/DDBJ databases">
        <title>Pangenome analysis of Batrachochytrium dendrobatidis and related Chytrids.</title>
        <authorList>
            <person name="Yacoub M.N."/>
            <person name="Stajich J.E."/>
            <person name="James T.Y."/>
        </authorList>
    </citation>
    <scope>NUCLEOTIDE SEQUENCE [LARGE SCALE GENOMIC DNA]</scope>
    <source>
        <strain evidence="6 7">JEL0888</strain>
    </source>
</reference>
<proteinExistence type="predicted"/>
<feature type="region of interest" description="Disordered" evidence="5">
    <location>
        <begin position="830"/>
        <end position="933"/>
    </location>
</feature>
<dbReference type="PANTHER" id="PTHR22710:SF2">
    <property type="entry name" value="X-RAY RADIATION RESISTANCE-ASSOCIATED PROTEIN 1"/>
    <property type="match status" value="1"/>
</dbReference>
<dbReference type="SUPFAM" id="SSF52058">
    <property type="entry name" value="L domain-like"/>
    <property type="match status" value="1"/>
</dbReference>
<feature type="compositionally biased region" description="Low complexity" evidence="5">
    <location>
        <begin position="73"/>
        <end position="87"/>
    </location>
</feature>
<dbReference type="Proteomes" id="UP001527925">
    <property type="component" value="Unassembled WGS sequence"/>
</dbReference>
<feature type="compositionally biased region" description="Polar residues" evidence="5">
    <location>
        <begin position="51"/>
        <end position="67"/>
    </location>
</feature>
<feature type="compositionally biased region" description="Low complexity" evidence="5">
    <location>
        <begin position="1021"/>
        <end position="1030"/>
    </location>
</feature>
<feature type="compositionally biased region" description="Basic and acidic residues" evidence="5">
    <location>
        <begin position="353"/>
        <end position="362"/>
    </location>
</feature>
<dbReference type="Gene3D" id="3.80.10.10">
    <property type="entry name" value="Ribonuclease Inhibitor"/>
    <property type="match status" value="2"/>
</dbReference>
<sequence>MLAEMQAAVEQQAAAELQAQETEQAEAGEQPPEDGRPSNTQKAGLAEGAETSATQPQGMSPANTQIQEAAGLDPTAQQQQPADTQPAHPTPHPPAEPRKKGRKVTIDANTSKKMAHWPTSRLNTPSRSHPHASRAASGAARSPHGGDHEGRAASRAGADPPPVDEHLPVVRRVNGKYEEIPHLLDGFRMLNRAPAEDPEDVYVLELSSQELLYVIEDDMLLFTKLHTLRAGENTLPFARLGCLPALRKLVLPCNGITSLDLEVDGRFRLLEFLDLSFNAVDHSAQIVLATLPSLKHLDLTSNNISSLAPAIETMDGWRDRVIELLLPGEVAALDAHIMSMAGDTDALSPSPENLDHAHDARGRAAHPQPPPALKIQRRGTAARPATDDAGSAQGPHEGRLLQSYLERRASSRHDQATSGRASELGHARRSHDSPLPPNPLLEMHNAPHALATIADEAELQQPAAARTDIARAASRLSADHADDRKSVMTDAVHDGGESEYGDAHPLNRTAPSEANAHDIQDQQRALRGAARDLKDADGGSRIGASEIDEPLRVGFCMLEALVLENNKLGSTGSAHFWFILLRVLNLNSNAIRTLCPLIPAYLDESQQQRQPSELLSIDPNVLPKFAGFERLEELHLIRNRITTLDDLVGAVCLPRLRRLFLEGNLVMKDFIPKHLLPVRRQVRYQPDTDIYRLFSSLYGITIADACFQPPRSNVEDELVAIGPVAKGGNVMRLQRQQLKPPIKRPHFVGNYLRKTAQVQMGHHVVPHIVQDAPIVASKSLARDRQTRRRYQFTDEDLKEIVKYGRIPPVKELVHMAEVREAQLNGELDSQVQLGGGGLKRSGMPRERSESSGAFAADGHHDDDAGIFGGFNHATQESDDQQSHASALAGTDMAASVGLASKPSDSQWSEAESGYEPRLPRRSVEGRGSVASSMRSYDTFGESMTSSLREIMYDPNHIDDTFLTGVHITGSRRGPPARSRLAAGERLDEESGEETSEGEAEEAEGEEEDDDDEYSTSDDDSSGSSWSGSSDSEGKMDPEFEKKLNTVYPLPNTIQESVRALRHALTNPISYWRVLEESYARPTFASLKHKTSYVTREQLRNEAISTAKTIDEEMSMRSKASHESTRPATSASAGADAAAGAFSASGQALPLGNADGVFSGSPSTVTTGPAINTPANSVWTPNHGEDAFVSLSEYTPPTNITGLNRAPVGTVKYRRPANGDGMAKSSLLGSEDQQRLEHQIEVKLRQRKGAAATRTQPIGIASIFDRAPGLLSGRGLIARMSPKMDAIRNRQDMMRKLASTAALQRAHDAGRMRPKDEFEELGNLMSLVDTKLNTIETNLGKFFWTSFA</sequence>
<dbReference type="InterPro" id="IPR032675">
    <property type="entry name" value="LRR_dom_sf"/>
</dbReference>
<feature type="compositionally biased region" description="Basic and acidic residues" evidence="5">
    <location>
        <begin position="405"/>
        <end position="415"/>
    </location>
</feature>
<evidence type="ECO:0000256" key="2">
    <source>
        <dbReference type="ARBA" id="ARBA00022490"/>
    </source>
</evidence>
<evidence type="ECO:0000313" key="6">
    <source>
        <dbReference type="EMBL" id="KAL2917618.1"/>
    </source>
</evidence>
<feature type="compositionally biased region" description="Basic and acidic residues" evidence="5">
    <location>
        <begin position="423"/>
        <end position="432"/>
    </location>
</feature>
<evidence type="ECO:0000256" key="1">
    <source>
        <dbReference type="ARBA" id="ARBA00004496"/>
    </source>
</evidence>
<dbReference type="InterPro" id="IPR003591">
    <property type="entry name" value="Leu-rich_rpt_typical-subtyp"/>
</dbReference>
<feature type="compositionally biased region" description="Low complexity" evidence="5">
    <location>
        <begin position="1"/>
        <end position="30"/>
    </location>
</feature>
<feature type="compositionally biased region" description="Basic and acidic residues" evidence="5">
    <location>
        <begin position="529"/>
        <end position="538"/>
    </location>
</feature>
<feature type="region of interest" description="Disordered" evidence="5">
    <location>
        <begin position="1"/>
        <end position="166"/>
    </location>
</feature>
<organism evidence="6 7">
    <name type="scientific">Polyrhizophydium stewartii</name>
    <dbReference type="NCBI Taxonomy" id="2732419"/>
    <lineage>
        <taxon>Eukaryota</taxon>
        <taxon>Fungi</taxon>
        <taxon>Fungi incertae sedis</taxon>
        <taxon>Chytridiomycota</taxon>
        <taxon>Chytridiomycota incertae sedis</taxon>
        <taxon>Chytridiomycetes</taxon>
        <taxon>Rhizophydiales</taxon>
        <taxon>Rhizophydiales incertae sedis</taxon>
        <taxon>Polyrhizophydium</taxon>
    </lineage>
</organism>
<accession>A0ABR4NDL3</accession>
<feature type="region of interest" description="Disordered" evidence="5">
    <location>
        <begin position="343"/>
        <end position="443"/>
    </location>
</feature>
<feature type="compositionally biased region" description="Low complexity" evidence="5">
    <location>
        <begin position="133"/>
        <end position="143"/>
    </location>
</feature>
<evidence type="ECO:0000256" key="5">
    <source>
        <dbReference type="SAM" id="MobiDB-lite"/>
    </source>
</evidence>
<gene>
    <name evidence="6" type="ORF">HK105_202904</name>
</gene>
<keyword evidence="4" id="KW-0677">Repeat</keyword>
<feature type="region of interest" description="Disordered" evidence="5">
    <location>
        <begin position="492"/>
        <end position="541"/>
    </location>
</feature>
<evidence type="ECO:0000256" key="4">
    <source>
        <dbReference type="ARBA" id="ARBA00022737"/>
    </source>
</evidence>
<keyword evidence="2" id="KW-0963">Cytoplasm</keyword>
<dbReference type="EMBL" id="JADGIZ020000010">
    <property type="protein sequence ID" value="KAL2917618.1"/>
    <property type="molecule type" value="Genomic_DNA"/>
</dbReference>
<protein>
    <submittedName>
        <fullName evidence="6">Uncharacterized protein</fullName>
    </submittedName>
</protein>
<dbReference type="SMART" id="SM00369">
    <property type="entry name" value="LRR_TYP"/>
    <property type="match status" value="5"/>
</dbReference>
<evidence type="ECO:0000313" key="7">
    <source>
        <dbReference type="Proteomes" id="UP001527925"/>
    </source>
</evidence>
<feature type="compositionally biased region" description="Acidic residues" evidence="5">
    <location>
        <begin position="986"/>
        <end position="1020"/>
    </location>
</feature>